<dbReference type="EMBL" id="LATX01002054">
    <property type="protein sequence ID" value="KTB34648.1"/>
    <property type="molecule type" value="Genomic_DNA"/>
</dbReference>
<comment type="caution">
    <text evidence="1">The sequence shown here is derived from an EMBL/GenBank/DDBJ whole genome shotgun (WGS) entry which is preliminary data.</text>
</comment>
<sequence length="52" mass="5728">MASTGTNYIGIRLRYCTTDMNRAELGQNVLGSQGRGCWNGYGKALFDSSDFM</sequence>
<proteinExistence type="predicted"/>
<name>A0A0W0FEB1_MONRR</name>
<evidence type="ECO:0000313" key="2">
    <source>
        <dbReference type="Proteomes" id="UP000054988"/>
    </source>
</evidence>
<accession>A0A0W0FEB1</accession>
<organism evidence="1 2">
    <name type="scientific">Moniliophthora roreri</name>
    <name type="common">Frosty pod rot fungus</name>
    <name type="synonym">Monilia roreri</name>
    <dbReference type="NCBI Taxonomy" id="221103"/>
    <lineage>
        <taxon>Eukaryota</taxon>
        <taxon>Fungi</taxon>
        <taxon>Dikarya</taxon>
        <taxon>Basidiomycota</taxon>
        <taxon>Agaricomycotina</taxon>
        <taxon>Agaricomycetes</taxon>
        <taxon>Agaricomycetidae</taxon>
        <taxon>Agaricales</taxon>
        <taxon>Marasmiineae</taxon>
        <taxon>Marasmiaceae</taxon>
        <taxon>Moniliophthora</taxon>
    </lineage>
</organism>
<evidence type="ECO:0000313" key="1">
    <source>
        <dbReference type="EMBL" id="KTB34648.1"/>
    </source>
</evidence>
<dbReference type="AlphaFoldDB" id="A0A0W0FEB1"/>
<dbReference type="Proteomes" id="UP000054988">
    <property type="component" value="Unassembled WGS sequence"/>
</dbReference>
<gene>
    <name evidence="1" type="ORF">WG66_12776</name>
</gene>
<reference evidence="1 2" key="1">
    <citation type="submission" date="2015-12" db="EMBL/GenBank/DDBJ databases">
        <title>Draft genome sequence of Moniliophthora roreri, the causal agent of frosty pod rot of cacao.</title>
        <authorList>
            <person name="Aime M.C."/>
            <person name="Diaz-Valderrama J.R."/>
            <person name="Kijpornyongpan T."/>
            <person name="Phillips-Mora W."/>
        </authorList>
    </citation>
    <scope>NUCLEOTIDE SEQUENCE [LARGE SCALE GENOMIC DNA]</scope>
    <source>
        <strain evidence="1 2">MCA 2952</strain>
    </source>
</reference>
<protein>
    <submittedName>
        <fullName evidence="1">Uncharacterized protein</fullName>
    </submittedName>
</protein>